<evidence type="ECO:0000256" key="6">
    <source>
        <dbReference type="ARBA" id="ARBA00022679"/>
    </source>
</evidence>
<evidence type="ECO:0000313" key="18">
    <source>
        <dbReference type="EMBL" id="PHO15976.1"/>
    </source>
</evidence>
<dbReference type="PANTHER" id="PTHR43065">
    <property type="entry name" value="SENSOR HISTIDINE KINASE"/>
    <property type="match status" value="1"/>
</dbReference>
<dbReference type="SUPFAM" id="SSF55874">
    <property type="entry name" value="ATPase domain of HSP90 chaperone/DNA topoisomerase II/histidine kinase"/>
    <property type="match status" value="1"/>
</dbReference>
<evidence type="ECO:0000256" key="14">
    <source>
        <dbReference type="SAM" id="Coils"/>
    </source>
</evidence>
<dbReference type="SUPFAM" id="SSF47384">
    <property type="entry name" value="Homodimeric domain of signal transducing histidine kinase"/>
    <property type="match status" value="1"/>
</dbReference>
<dbReference type="GO" id="GO:0005524">
    <property type="term" value="F:ATP binding"/>
    <property type="evidence" value="ECO:0007669"/>
    <property type="project" value="UniProtKB-KW"/>
</dbReference>
<name>A0A347TJJ5_9BACT</name>
<gene>
    <name evidence="17" type="ORF">AMRN_1022</name>
    <name evidence="18" type="ORF">CPH92_04230</name>
</gene>
<keyword evidence="11 15" id="KW-1133">Transmembrane helix</keyword>
<evidence type="ECO:0000256" key="7">
    <source>
        <dbReference type="ARBA" id="ARBA00022692"/>
    </source>
</evidence>
<dbReference type="GO" id="GO:0005886">
    <property type="term" value="C:plasma membrane"/>
    <property type="evidence" value="ECO:0007669"/>
    <property type="project" value="UniProtKB-SubCell"/>
</dbReference>
<dbReference type="SMART" id="SM01049">
    <property type="entry name" value="Cache_2"/>
    <property type="match status" value="1"/>
</dbReference>
<evidence type="ECO:0000256" key="3">
    <source>
        <dbReference type="ARBA" id="ARBA00012438"/>
    </source>
</evidence>
<feature type="domain" description="Histidine kinase" evidence="16">
    <location>
        <begin position="410"/>
        <end position="625"/>
    </location>
</feature>
<dbReference type="InterPro" id="IPR005467">
    <property type="entry name" value="His_kinase_dom"/>
</dbReference>
<dbReference type="EMBL" id="NXAO01000016">
    <property type="protein sequence ID" value="PHO15976.1"/>
    <property type="molecule type" value="Genomic_DNA"/>
</dbReference>
<keyword evidence="8" id="KW-0547">Nucleotide-binding</keyword>
<organism evidence="17 20">
    <name type="scientific">Malaciobacter marinus</name>
    <dbReference type="NCBI Taxonomy" id="505249"/>
    <lineage>
        <taxon>Bacteria</taxon>
        <taxon>Pseudomonadati</taxon>
        <taxon>Campylobacterota</taxon>
        <taxon>Epsilonproteobacteria</taxon>
        <taxon>Campylobacterales</taxon>
        <taxon>Arcobacteraceae</taxon>
        <taxon>Malaciobacter</taxon>
    </lineage>
</organism>
<dbReference type="KEGG" id="amar:AMRN_1022"/>
<accession>A0A347TJJ5</accession>
<reference evidence="19" key="1">
    <citation type="submission" date="2017-09" db="EMBL/GenBank/DDBJ databases">
        <title>Arcobacter canalis sp. nov., a new species isolated from a water canal contaminated with urban sewage.</title>
        <authorList>
            <person name="Perez-Cataluna A."/>
            <person name="Salas-Masso N."/>
            <person name="Figueras M.J."/>
        </authorList>
    </citation>
    <scope>NUCLEOTIDE SEQUENCE [LARGE SCALE GENOMIC DNA]</scope>
    <source>
        <strain evidence="19">CECT 7727</strain>
    </source>
</reference>
<feature type="coiled-coil region" evidence="14">
    <location>
        <begin position="356"/>
        <end position="394"/>
    </location>
</feature>
<comment type="subcellular location">
    <subcellularLocation>
        <location evidence="2">Cell membrane</location>
        <topology evidence="2">Multi-pass membrane protein</topology>
    </subcellularLocation>
</comment>
<evidence type="ECO:0000256" key="15">
    <source>
        <dbReference type="SAM" id="Phobius"/>
    </source>
</evidence>
<dbReference type="InterPro" id="IPR003594">
    <property type="entry name" value="HATPase_dom"/>
</dbReference>
<evidence type="ECO:0000313" key="20">
    <source>
        <dbReference type="Proteomes" id="UP000264693"/>
    </source>
</evidence>
<protein>
    <recommendedName>
        <fullName evidence="3">histidine kinase</fullName>
        <ecNumber evidence="3">2.7.13.3</ecNumber>
    </recommendedName>
</protein>
<dbReference type="Gene3D" id="3.30.565.10">
    <property type="entry name" value="Histidine kinase-like ATPase, C-terminal domain"/>
    <property type="match status" value="1"/>
</dbReference>
<feature type="transmembrane region" description="Helical" evidence="15">
    <location>
        <begin position="326"/>
        <end position="348"/>
    </location>
</feature>
<reference evidence="17 20" key="3">
    <citation type="submission" date="2018-08" db="EMBL/GenBank/DDBJ databases">
        <title>Complete genome of the Arcobacter marinus type strain JCM 15502.</title>
        <authorList>
            <person name="Miller W.G."/>
            <person name="Yee E."/>
            <person name="Huynh S."/>
            <person name="Parker C.T."/>
        </authorList>
    </citation>
    <scope>NUCLEOTIDE SEQUENCE [LARGE SCALE GENOMIC DNA]</scope>
    <source>
        <strain evidence="17 20">JCM 15502</strain>
    </source>
</reference>
<dbReference type="CDD" id="cd18774">
    <property type="entry name" value="PDC2_HK_sensor"/>
    <property type="match status" value="1"/>
</dbReference>
<sequence>MFSEKNISKLIILTPIITVLLIAFFTIYFFIQNQYKYFDDESIREEIEYISKQKNILKKEINSVLSYLDYHEKKANDEVKNRVKNRVEILYNQLSVLTKDKNLNSSKKNEIMNQLIDSKAINRNDYFFAYDVQNDKLIQPFNKSIQKEFELNDKFIKNYLYPDTGKYVQLKNKLIYIKHVPKLDWIIGSVENSKKNLKQIKKDLIKYIETIRYENNGYIWIHDTKYHLIAHPFRQDSIGKYDIDLKDASGDYITKKFIDETKKKPNGVFVEYNWQKPNKKQFSKKLGYFKLYEKWNWVVGAGLYMDDIENSILKNKQLLEKRVDKYIETVVVISFFVIFIIGILSVFISNRINQAFNEYRKSVVKKEQELQDLNKNLELKVQKAIDDVKKKDRAMLHQSRLARMGAMLSMIAHQWRQPLSELSGVLMELETASKFNKVDEKMIQDSVIESNKLIEFMSNTIEDFRNFFKPDKKKVYFYLDDACNEALTLVDASIKNFNINLVKKVKCNSIIYGYEREFAQVMLNLISNAKDILIQRDIKNPNIYIEVDAVGSSAIVKVLDNAGGVEDEYIDLIFEPYFTTKSSSKGTGLGLYMAKMIVEKNMEGEISVENSRKGALFLVTLPFKSGKD</sequence>
<evidence type="ECO:0000259" key="16">
    <source>
        <dbReference type="PROSITE" id="PS50109"/>
    </source>
</evidence>
<proteinExistence type="predicted"/>
<evidence type="ECO:0000256" key="11">
    <source>
        <dbReference type="ARBA" id="ARBA00022989"/>
    </source>
</evidence>
<keyword evidence="7 15" id="KW-0812">Transmembrane</keyword>
<dbReference type="Gene3D" id="1.10.287.130">
    <property type="match status" value="1"/>
</dbReference>
<evidence type="ECO:0000256" key="1">
    <source>
        <dbReference type="ARBA" id="ARBA00000085"/>
    </source>
</evidence>
<evidence type="ECO:0000256" key="13">
    <source>
        <dbReference type="ARBA" id="ARBA00023136"/>
    </source>
</evidence>
<dbReference type="Pfam" id="PF02518">
    <property type="entry name" value="HATPase_c"/>
    <property type="match status" value="1"/>
</dbReference>
<dbReference type="InterPro" id="IPR036097">
    <property type="entry name" value="HisK_dim/P_sf"/>
</dbReference>
<keyword evidence="9 17" id="KW-0418">Kinase</keyword>
<dbReference type="Pfam" id="PF08269">
    <property type="entry name" value="dCache_2"/>
    <property type="match status" value="1"/>
</dbReference>
<dbReference type="EMBL" id="CP032101">
    <property type="protein sequence ID" value="AXX86773.1"/>
    <property type="molecule type" value="Genomic_DNA"/>
</dbReference>
<evidence type="ECO:0000256" key="10">
    <source>
        <dbReference type="ARBA" id="ARBA00022840"/>
    </source>
</evidence>
<keyword evidence="4" id="KW-1003">Cell membrane</keyword>
<evidence type="ECO:0000256" key="5">
    <source>
        <dbReference type="ARBA" id="ARBA00022553"/>
    </source>
</evidence>
<keyword evidence="19" id="KW-1185">Reference proteome</keyword>
<dbReference type="Gene3D" id="3.30.450.20">
    <property type="entry name" value="PAS domain"/>
    <property type="match status" value="2"/>
</dbReference>
<dbReference type="RefSeq" id="WP_099310530.1">
    <property type="nucleotide sequence ID" value="NZ_CP032101.1"/>
</dbReference>
<evidence type="ECO:0000256" key="8">
    <source>
        <dbReference type="ARBA" id="ARBA00022741"/>
    </source>
</evidence>
<feature type="transmembrane region" description="Helical" evidence="15">
    <location>
        <begin position="12"/>
        <end position="31"/>
    </location>
</feature>
<dbReference type="InterPro" id="IPR036890">
    <property type="entry name" value="HATPase_C_sf"/>
</dbReference>
<dbReference type="InterPro" id="IPR033480">
    <property type="entry name" value="sCache_2"/>
</dbReference>
<dbReference type="InterPro" id="IPR004358">
    <property type="entry name" value="Sig_transdc_His_kin-like_C"/>
</dbReference>
<evidence type="ECO:0000256" key="4">
    <source>
        <dbReference type="ARBA" id="ARBA00022475"/>
    </source>
</evidence>
<evidence type="ECO:0000313" key="17">
    <source>
        <dbReference type="EMBL" id="AXX86773.1"/>
    </source>
</evidence>
<dbReference type="PRINTS" id="PR00344">
    <property type="entry name" value="BCTRLSENSOR"/>
</dbReference>
<evidence type="ECO:0000256" key="9">
    <source>
        <dbReference type="ARBA" id="ARBA00022777"/>
    </source>
</evidence>
<comment type="catalytic activity">
    <reaction evidence="1">
        <text>ATP + protein L-histidine = ADP + protein N-phospho-L-histidine.</text>
        <dbReference type="EC" id="2.7.13.3"/>
    </reaction>
</comment>
<dbReference type="Proteomes" id="UP000264693">
    <property type="component" value="Chromosome"/>
</dbReference>
<dbReference type="GO" id="GO:0000155">
    <property type="term" value="F:phosphorelay sensor kinase activity"/>
    <property type="evidence" value="ECO:0007669"/>
    <property type="project" value="InterPro"/>
</dbReference>
<dbReference type="PANTHER" id="PTHR43065:SF10">
    <property type="entry name" value="PEROXIDE STRESS-ACTIVATED HISTIDINE KINASE MAK3"/>
    <property type="match status" value="1"/>
</dbReference>
<keyword evidence="10" id="KW-0067">ATP-binding</keyword>
<dbReference type="SMART" id="SM00387">
    <property type="entry name" value="HATPase_c"/>
    <property type="match status" value="1"/>
</dbReference>
<evidence type="ECO:0000256" key="2">
    <source>
        <dbReference type="ARBA" id="ARBA00004651"/>
    </source>
</evidence>
<keyword evidence="12" id="KW-0902">Two-component regulatory system</keyword>
<evidence type="ECO:0000256" key="12">
    <source>
        <dbReference type="ARBA" id="ARBA00023012"/>
    </source>
</evidence>
<dbReference type="InterPro" id="IPR004010">
    <property type="entry name" value="Double_Cache_2"/>
</dbReference>
<dbReference type="PROSITE" id="PS50109">
    <property type="entry name" value="HIS_KIN"/>
    <property type="match status" value="1"/>
</dbReference>
<keyword evidence="5" id="KW-0597">Phosphoprotein</keyword>
<dbReference type="EC" id="2.7.13.3" evidence="3"/>
<dbReference type="AlphaFoldDB" id="A0A347TJJ5"/>
<evidence type="ECO:0000313" key="19">
    <source>
        <dbReference type="Proteomes" id="UP000224740"/>
    </source>
</evidence>
<reference evidence="18" key="2">
    <citation type="submission" date="2017-09" db="EMBL/GenBank/DDBJ databases">
        <authorList>
            <person name="Perez-Cataluna A."/>
            <person name="Figueras M.J."/>
            <person name="Salas-Masso N."/>
        </authorList>
    </citation>
    <scope>NUCLEOTIDE SEQUENCE</scope>
    <source>
        <strain evidence="18">CECT 7727</strain>
    </source>
</reference>
<keyword evidence="14" id="KW-0175">Coiled coil</keyword>
<keyword evidence="13 15" id="KW-0472">Membrane</keyword>
<dbReference type="Proteomes" id="UP000224740">
    <property type="component" value="Unassembled WGS sequence"/>
</dbReference>
<keyword evidence="6" id="KW-0808">Transferase</keyword>